<keyword evidence="1" id="KW-0472">Membrane</keyword>
<dbReference type="AlphaFoldDB" id="A0A939DYS1"/>
<proteinExistence type="predicted"/>
<dbReference type="EMBL" id="JAFLEQ010000008">
    <property type="protein sequence ID" value="MBN9643719.1"/>
    <property type="molecule type" value="Genomic_DNA"/>
</dbReference>
<dbReference type="RefSeq" id="WP_207118457.1">
    <property type="nucleotide sequence ID" value="NZ_JAFLEQ010000008.1"/>
</dbReference>
<evidence type="ECO:0000256" key="1">
    <source>
        <dbReference type="SAM" id="Phobius"/>
    </source>
</evidence>
<protein>
    <submittedName>
        <fullName evidence="2">Uncharacterized protein</fullName>
    </submittedName>
</protein>
<evidence type="ECO:0000313" key="3">
    <source>
        <dbReference type="Proteomes" id="UP000664332"/>
    </source>
</evidence>
<gene>
    <name evidence="2" type="ORF">JZY06_03635</name>
</gene>
<accession>A0A939DYS1</accession>
<dbReference type="Proteomes" id="UP000664332">
    <property type="component" value="Unassembled WGS sequence"/>
</dbReference>
<reference evidence="2" key="1">
    <citation type="submission" date="2021-03" db="EMBL/GenBank/DDBJ databases">
        <authorList>
            <person name="Sun Q."/>
        </authorList>
    </citation>
    <scope>NUCLEOTIDE SEQUENCE</scope>
    <source>
        <strain evidence="2">CCM 8862</strain>
    </source>
</reference>
<keyword evidence="1" id="KW-0812">Transmembrane</keyword>
<name>A0A939DYS1_9CORY</name>
<evidence type="ECO:0000313" key="2">
    <source>
        <dbReference type="EMBL" id="MBN9643719.1"/>
    </source>
</evidence>
<keyword evidence="3" id="KW-1185">Reference proteome</keyword>
<organism evidence="2 3">
    <name type="scientific">Corynebacterium mendelii</name>
    <dbReference type="NCBI Taxonomy" id="2765362"/>
    <lineage>
        <taxon>Bacteria</taxon>
        <taxon>Bacillati</taxon>
        <taxon>Actinomycetota</taxon>
        <taxon>Actinomycetes</taxon>
        <taxon>Mycobacteriales</taxon>
        <taxon>Corynebacteriaceae</taxon>
        <taxon>Corynebacterium</taxon>
    </lineage>
</organism>
<keyword evidence="1" id="KW-1133">Transmembrane helix</keyword>
<sequence>MTVEALALIFASSGLATLMFDTPLTGKSVAGHPLLFSVWALLTVLGVVTVWKNDWRS</sequence>
<comment type="caution">
    <text evidence="2">The sequence shown here is derived from an EMBL/GenBank/DDBJ whole genome shotgun (WGS) entry which is preliminary data.</text>
</comment>
<feature type="transmembrane region" description="Helical" evidence="1">
    <location>
        <begin position="29"/>
        <end position="51"/>
    </location>
</feature>